<evidence type="ECO:0000259" key="2">
    <source>
        <dbReference type="Pfam" id="PF12528"/>
    </source>
</evidence>
<evidence type="ECO:0000256" key="1">
    <source>
        <dbReference type="SAM" id="Phobius"/>
    </source>
</evidence>
<keyword evidence="1" id="KW-0472">Membrane</keyword>
<name>A0A370QPS8_9GAMM</name>
<dbReference type="AlphaFoldDB" id="A0A370QPS8"/>
<comment type="caution">
    <text evidence="3">The sequence shown here is derived from an EMBL/GenBank/DDBJ whole genome shotgun (WGS) entry which is preliminary data.</text>
</comment>
<dbReference type="InterPro" id="IPR022204">
    <property type="entry name" value="PpdC-like_C"/>
</dbReference>
<dbReference type="RefSeq" id="WP_115458625.1">
    <property type="nucleotide sequence ID" value="NZ_QRAP01000005.1"/>
</dbReference>
<keyword evidence="1" id="KW-1133">Transmembrane helix</keyword>
<gene>
    <name evidence="3" type="ORF">C8D90_10576</name>
</gene>
<keyword evidence="1" id="KW-0812">Transmembrane</keyword>
<feature type="transmembrane region" description="Helical" evidence="1">
    <location>
        <begin position="12"/>
        <end position="33"/>
    </location>
</feature>
<proteinExistence type="predicted"/>
<organism evidence="3 4">
    <name type="scientific">Enterobacillus tribolii</name>
    <dbReference type="NCBI Taxonomy" id="1487935"/>
    <lineage>
        <taxon>Bacteria</taxon>
        <taxon>Pseudomonadati</taxon>
        <taxon>Pseudomonadota</taxon>
        <taxon>Gammaproteobacteria</taxon>
        <taxon>Enterobacterales</taxon>
        <taxon>Hafniaceae</taxon>
        <taxon>Enterobacillus</taxon>
    </lineage>
</organism>
<sequence>MPIIKQQQGIALIEVMLAVFLAAAGIAGCLQYQQWIARGQLRQQQELTLWRSASQLLDAASGGIAGETAVRLLALPPQWQSRSFRQPAERGCERLTAEVTAPLNLKARMERIVCPP</sequence>
<dbReference type="Proteomes" id="UP000254848">
    <property type="component" value="Unassembled WGS sequence"/>
</dbReference>
<accession>A0A370QPS8</accession>
<dbReference type="EMBL" id="QRAP01000005">
    <property type="protein sequence ID" value="RDK90796.1"/>
    <property type="molecule type" value="Genomic_DNA"/>
</dbReference>
<protein>
    <submittedName>
        <fullName evidence="3">Type II secretion prepilin peptidase-dependent protein C</fullName>
    </submittedName>
</protein>
<reference evidence="3 4" key="1">
    <citation type="submission" date="2018-07" db="EMBL/GenBank/DDBJ databases">
        <title>Genomic Encyclopedia of Type Strains, Phase IV (KMG-IV): sequencing the most valuable type-strain genomes for metagenomic binning, comparative biology and taxonomic classification.</title>
        <authorList>
            <person name="Goeker M."/>
        </authorList>
    </citation>
    <scope>NUCLEOTIDE SEQUENCE [LARGE SCALE GENOMIC DNA]</scope>
    <source>
        <strain evidence="3 4">DSM 103736</strain>
    </source>
</reference>
<keyword evidence="4" id="KW-1185">Reference proteome</keyword>
<dbReference type="Pfam" id="PF12528">
    <property type="entry name" value="T2SSppdC"/>
    <property type="match status" value="1"/>
</dbReference>
<evidence type="ECO:0000313" key="3">
    <source>
        <dbReference type="EMBL" id="RDK90796.1"/>
    </source>
</evidence>
<feature type="domain" description="Prepilin peptidase dependent protein C-like C-terminal" evidence="2">
    <location>
        <begin position="32"/>
        <end position="115"/>
    </location>
</feature>
<evidence type="ECO:0000313" key="4">
    <source>
        <dbReference type="Proteomes" id="UP000254848"/>
    </source>
</evidence>
<dbReference type="PROSITE" id="PS51257">
    <property type="entry name" value="PROKAR_LIPOPROTEIN"/>
    <property type="match status" value="1"/>
</dbReference>